<keyword evidence="2" id="KW-1185">Reference proteome</keyword>
<comment type="caution">
    <text evidence="1">The sequence shown here is derived from an EMBL/GenBank/DDBJ whole genome shotgun (WGS) entry which is preliminary data.</text>
</comment>
<dbReference type="OrthoDB" id="125347at2759"/>
<organism evidence="1 2">
    <name type="scientific">Trichinella pseudospiralis</name>
    <name type="common">Parasitic roundworm</name>
    <dbReference type="NCBI Taxonomy" id="6337"/>
    <lineage>
        <taxon>Eukaryota</taxon>
        <taxon>Metazoa</taxon>
        <taxon>Ecdysozoa</taxon>
        <taxon>Nematoda</taxon>
        <taxon>Enoplea</taxon>
        <taxon>Dorylaimia</taxon>
        <taxon>Trichinellida</taxon>
        <taxon>Trichinellidae</taxon>
        <taxon>Trichinella</taxon>
    </lineage>
</organism>
<evidence type="ECO:0000313" key="2">
    <source>
        <dbReference type="Proteomes" id="UP000054995"/>
    </source>
</evidence>
<evidence type="ECO:0000313" key="1">
    <source>
        <dbReference type="EMBL" id="KRY91757.1"/>
    </source>
</evidence>
<dbReference type="EMBL" id="JYDT01000011">
    <property type="protein sequence ID" value="KRY91757.1"/>
    <property type="molecule type" value="Genomic_DNA"/>
</dbReference>
<name>A0A0V1G0M1_TRIPS</name>
<sequence>MRNGDRKAVLLIDNCPAHEVSTNLSSVYDATAELYLLISWIFSRATYSRGRRWIIVIVLVALVR</sequence>
<accession>A0A0V1G0M1</accession>
<dbReference type="Proteomes" id="UP000054995">
    <property type="component" value="Unassembled WGS sequence"/>
</dbReference>
<gene>
    <name evidence="1" type="ORF">T4D_3557</name>
</gene>
<protein>
    <submittedName>
        <fullName evidence="1">Uncharacterized protein</fullName>
    </submittedName>
</protein>
<reference evidence="1 2" key="1">
    <citation type="submission" date="2015-01" db="EMBL/GenBank/DDBJ databases">
        <title>Evolution of Trichinella species and genotypes.</title>
        <authorList>
            <person name="Korhonen P.K."/>
            <person name="Edoardo P."/>
            <person name="Giuseppe L.R."/>
            <person name="Gasser R.B."/>
        </authorList>
    </citation>
    <scope>NUCLEOTIDE SEQUENCE [LARGE SCALE GENOMIC DNA]</scope>
    <source>
        <strain evidence="1">ISS470</strain>
    </source>
</reference>
<proteinExistence type="predicted"/>